<dbReference type="OrthoDB" id="286090at2"/>
<dbReference type="PATRIC" id="fig|1158607.3.peg.1293"/>
<dbReference type="eggNOG" id="ENOG503344H">
    <property type="taxonomic scope" value="Bacteria"/>
</dbReference>
<gene>
    <name evidence="1" type="ORF">UAU_01309</name>
</gene>
<name>R2QFQ9_9ENTE</name>
<dbReference type="RefSeq" id="WP_010756339.1">
    <property type="nucleotide sequence ID" value="NZ_ASWD01000002.1"/>
</dbReference>
<organism evidence="1 2">
    <name type="scientific">Enterococcus pallens ATCC BAA-351</name>
    <dbReference type="NCBI Taxonomy" id="1158607"/>
    <lineage>
        <taxon>Bacteria</taxon>
        <taxon>Bacillati</taxon>
        <taxon>Bacillota</taxon>
        <taxon>Bacilli</taxon>
        <taxon>Lactobacillales</taxon>
        <taxon>Enterococcaceae</taxon>
        <taxon>Enterococcus</taxon>
    </lineage>
</organism>
<dbReference type="HOGENOM" id="CLU_131389_0_0_9"/>
<comment type="caution">
    <text evidence="1">The sequence shown here is derived from an EMBL/GenBank/DDBJ whole genome shotgun (WGS) entry which is preliminary data.</text>
</comment>
<dbReference type="EMBL" id="AJAQ01000011">
    <property type="protein sequence ID" value="EOH95347.1"/>
    <property type="molecule type" value="Genomic_DNA"/>
</dbReference>
<keyword evidence="2" id="KW-1185">Reference proteome</keyword>
<dbReference type="STRING" id="160454.RV10_GL000458"/>
<sequence length="148" mass="17138">MKDDWTAISDIGKVYDNKKFTLSDYLLVEEKYCEAVKSMMSEVKTDSLRIKELEKNHHPSKSEEASDELKKMYDLLEEGMTISNCNVPLAVKLILRENIWAKLVSKEIEVHFGYDYYMFICSSGPSKKSITQITENGLFVEEMESPYL</sequence>
<proteinExistence type="predicted"/>
<evidence type="ECO:0000313" key="1">
    <source>
        <dbReference type="EMBL" id="EOH95347.1"/>
    </source>
</evidence>
<protein>
    <submittedName>
        <fullName evidence="1">Uncharacterized protein</fullName>
    </submittedName>
</protein>
<dbReference type="AlphaFoldDB" id="R2QFQ9"/>
<reference evidence="1 2" key="1">
    <citation type="submission" date="2013-02" db="EMBL/GenBank/DDBJ databases">
        <title>The Genome Sequence of Enterococcus pallens BAA-351.</title>
        <authorList>
            <consortium name="The Broad Institute Genome Sequencing Platform"/>
            <consortium name="The Broad Institute Genome Sequencing Center for Infectious Disease"/>
            <person name="Earl A.M."/>
            <person name="Gilmore M.S."/>
            <person name="Lebreton F."/>
            <person name="Walker B."/>
            <person name="Young S.K."/>
            <person name="Zeng Q."/>
            <person name="Gargeya S."/>
            <person name="Fitzgerald M."/>
            <person name="Haas B."/>
            <person name="Abouelleil A."/>
            <person name="Alvarado L."/>
            <person name="Arachchi H.M."/>
            <person name="Berlin A.M."/>
            <person name="Chapman S.B."/>
            <person name="Dewar J."/>
            <person name="Goldberg J."/>
            <person name="Griggs A."/>
            <person name="Gujja S."/>
            <person name="Hansen M."/>
            <person name="Howarth C."/>
            <person name="Imamovic A."/>
            <person name="Larimer J."/>
            <person name="McCowan C."/>
            <person name="Murphy C."/>
            <person name="Neiman D."/>
            <person name="Pearson M."/>
            <person name="Priest M."/>
            <person name="Roberts A."/>
            <person name="Saif S."/>
            <person name="Shea T."/>
            <person name="Sisk P."/>
            <person name="Sykes S."/>
            <person name="Wortman J."/>
            <person name="Nusbaum C."/>
            <person name="Birren B."/>
        </authorList>
    </citation>
    <scope>NUCLEOTIDE SEQUENCE [LARGE SCALE GENOMIC DNA]</scope>
    <source>
        <strain evidence="1 2">ATCC BAA-351</strain>
    </source>
</reference>
<evidence type="ECO:0000313" key="2">
    <source>
        <dbReference type="Proteomes" id="UP000013782"/>
    </source>
</evidence>
<accession>R2QFQ9</accession>
<dbReference type="Proteomes" id="UP000013782">
    <property type="component" value="Unassembled WGS sequence"/>
</dbReference>